<dbReference type="PANTHER" id="PTHR20857">
    <property type="entry name" value="THIAMINE-PHOSPHATE PYROPHOSPHORYLASE"/>
    <property type="match status" value="1"/>
</dbReference>
<accession>A0A347VSM8</accession>
<name>A0A347VSM8_9HELI</name>
<keyword evidence="6" id="KW-1185">Reference proteome</keyword>
<evidence type="ECO:0000256" key="2">
    <source>
        <dbReference type="ARBA" id="ARBA00022977"/>
    </source>
</evidence>
<reference evidence="5" key="3">
    <citation type="submission" date="2018-04" db="EMBL/GenBank/DDBJ databases">
        <authorList>
            <person name="Sheh A."/>
            <person name="Shen Z."/>
            <person name="Mannion A.J."/>
            <person name="Fox J.G."/>
        </authorList>
    </citation>
    <scope>NUCLEOTIDE SEQUENCE</scope>
    <source>
        <strain evidence="5">MIT 97-6194</strain>
    </source>
</reference>
<protein>
    <submittedName>
        <fullName evidence="5">Thiamine phosphate synthase</fullName>
    </submittedName>
</protein>
<comment type="caution">
    <text evidence="5">The sequence shown here is derived from an EMBL/GenBank/DDBJ whole genome shotgun (WGS) entry which is preliminary data.</text>
</comment>
<keyword evidence="2" id="KW-0784">Thiamine biosynthesis</keyword>
<dbReference type="Proteomes" id="UP000477070">
    <property type="component" value="Unassembled WGS sequence"/>
</dbReference>
<evidence type="ECO:0000259" key="3">
    <source>
        <dbReference type="Pfam" id="PF02581"/>
    </source>
</evidence>
<evidence type="ECO:0000313" key="7">
    <source>
        <dbReference type="Proteomes" id="UP000477070"/>
    </source>
</evidence>
<dbReference type="InterPro" id="IPR022998">
    <property type="entry name" value="ThiamineP_synth_TenI"/>
</dbReference>
<dbReference type="CDD" id="cd00564">
    <property type="entry name" value="TMP_TenI"/>
    <property type="match status" value="1"/>
</dbReference>
<dbReference type="Pfam" id="PF02581">
    <property type="entry name" value="TMP-TENI"/>
    <property type="match status" value="1"/>
</dbReference>
<proteinExistence type="predicted"/>
<dbReference type="InterPro" id="IPR013785">
    <property type="entry name" value="Aldolase_TIM"/>
</dbReference>
<reference evidence="5 6" key="2">
    <citation type="journal article" date="2016" name="Infect. Immun.">
        <title>Helicobacter saguini, a Novel Helicobacter Isolated from Cotton-Top Tamarins with Ulcerative Colitis, Has Proinflammatory Properties and Induces Typhlocolitis and Dysplasia in Gnotobiotic IL-10-/- Mice.</title>
        <authorList>
            <person name="Shen Z."/>
            <person name="Mannion A."/>
            <person name="Whary M.T."/>
            <person name="Muthupalani S."/>
            <person name="Sheh A."/>
            <person name="Feng Y."/>
            <person name="Gong G."/>
            <person name="Vandamme P."/>
            <person name="Holcombe H.R."/>
            <person name="Paster B.J."/>
            <person name="Fox J.G."/>
        </authorList>
    </citation>
    <scope>NUCLEOTIDE SEQUENCE [LARGE SCALE GENOMIC DNA]</scope>
    <source>
        <strain evidence="5 6">MIT 97-6194</strain>
    </source>
</reference>
<dbReference type="RefSeq" id="WP_034573288.1">
    <property type="nucleotide sequence ID" value="NZ_QBIV01000002.1"/>
</dbReference>
<evidence type="ECO:0000313" key="5">
    <source>
        <dbReference type="EMBL" id="TLD93348.1"/>
    </source>
</evidence>
<reference evidence="4 7" key="4">
    <citation type="submission" date="2019-12" db="EMBL/GenBank/DDBJ databases">
        <title>Multi-Generational Helicobacter saguini Isolates.</title>
        <authorList>
            <person name="Mannion A."/>
            <person name="Shen Z."/>
            <person name="Fox J.G."/>
        </authorList>
    </citation>
    <scope>NUCLEOTIDE SEQUENCE [LARGE SCALE GENOMIC DNA]</scope>
    <source>
        <strain evidence="4">16-048</strain>
        <strain evidence="7">16-048 (F4)</strain>
    </source>
</reference>
<dbReference type="GO" id="GO:0004789">
    <property type="term" value="F:thiamine-phosphate diphosphorylase activity"/>
    <property type="evidence" value="ECO:0007669"/>
    <property type="project" value="TreeGrafter"/>
</dbReference>
<dbReference type="GO" id="GO:0009228">
    <property type="term" value="P:thiamine biosynthetic process"/>
    <property type="evidence" value="ECO:0007669"/>
    <property type="project" value="UniProtKB-KW"/>
</dbReference>
<dbReference type="EMBL" id="JRMP02000014">
    <property type="protein sequence ID" value="TLD93348.1"/>
    <property type="molecule type" value="Genomic_DNA"/>
</dbReference>
<reference evidence="5 6" key="1">
    <citation type="journal article" date="2014" name="Genome Announc.">
        <title>Draft genome sequences of eight enterohepatic helicobacter species isolated from both laboratory and wild rodents.</title>
        <authorList>
            <person name="Sheh A."/>
            <person name="Shen Z."/>
            <person name="Fox J.G."/>
        </authorList>
    </citation>
    <scope>NUCLEOTIDE SEQUENCE [LARGE SCALE GENOMIC DNA]</scope>
    <source>
        <strain evidence="5 6">MIT 97-6194</strain>
    </source>
</reference>
<evidence type="ECO:0000256" key="1">
    <source>
        <dbReference type="ARBA" id="ARBA00004948"/>
    </source>
</evidence>
<gene>
    <name evidence="4" type="ORF">DCO61_04250</name>
    <name evidence="5" type="ORF">LS64_008775</name>
</gene>
<evidence type="ECO:0000313" key="4">
    <source>
        <dbReference type="EMBL" id="MWV69241.1"/>
    </source>
</evidence>
<dbReference type="STRING" id="1548018.LS64_11885"/>
<dbReference type="EMBL" id="QBIU01000001">
    <property type="protein sequence ID" value="MWV69241.1"/>
    <property type="molecule type" value="Genomic_DNA"/>
</dbReference>
<dbReference type="AlphaFoldDB" id="A0A347VSM8"/>
<dbReference type="SUPFAM" id="SSF51391">
    <property type="entry name" value="Thiamin phosphate synthase"/>
    <property type="match status" value="1"/>
</dbReference>
<dbReference type="OrthoDB" id="9810880at2"/>
<dbReference type="InterPro" id="IPR036206">
    <property type="entry name" value="ThiamineP_synth_sf"/>
</dbReference>
<dbReference type="GO" id="GO:0005737">
    <property type="term" value="C:cytoplasm"/>
    <property type="evidence" value="ECO:0007669"/>
    <property type="project" value="TreeGrafter"/>
</dbReference>
<feature type="domain" description="Thiamine phosphate synthase/TenI" evidence="3">
    <location>
        <begin position="7"/>
        <end position="184"/>
    </location>
</feature>
<dbReference type="Gene3D" id="3.20.20.70">
    <property type="entry name" value="Aldolase class I"/>
    <property type="match status" value="1"/>
</dbReference>
<organism evidence="5 6">
    <name type="scientific">Helicobacter saguini</name>
    <dbReference type="NCBI Taxonomy" id="1548018"/>
    <lineage>
        <taxon>Bacteria</taxon>
        <taxon>Pseudomonadati</taxon>
        <taxon>Campylobacterota</taxon>
        <taxon>Epsilonproteobacteria</taxon>
        <taxon>Campylobacterales</taxon>
        <taxon>Helicobacteraceae</taxon>
        <taxon>Helicobacter</taxon>
    </lineage>
</organism>
<evidence type="ECO:0000313" key="6">
    <source>
        <dbReference type="Proteomes" id="UP000029714"/>
    </source>
</evidence>
<sequence>MKKLSGLYAISDSKLSPDSKIFSYLDSAIKGGVSIFQYRNKDSKDSQIRGLVSDLQGFCDEKNVLFVLNDRRELALDLNVSAVHLGKEEVADFTHFRESFKGIIGVSCYNDLNLALHFENLKADYVAFGGMFKSKIKPNAVNCNLDILRKAKEILKIPICAIGGIDSNNIHLLKNADMIAVISSLWNLDSKDSIESNIESKITQNARNLLKNFKS</sequence>
<comment type="pathway">
    <text evidence="1">Cofactor biosynthesis; thiamine diphosphate biosynthesis.</text>
</comment>
<dbReference type="PANTHER" id="PTHR20857:SF15">
    <property type="entry name" value="THIAMINE-PHOSPHATE SYNTHASE"/>
    <property type="match status" value="1"/>
</dbReference>
<dbReference type="Proteomes" id="UP000029714">
    <property type="component" value="Unassembled WGS sequence"/>
</dbReference>